<sequence>MDGGGHRRGRAGAAPRSAFQCNSAECTGLVRLSDAGNDGPTLLSNSSTSTLNVDTMPYDKMKKKKRNLYRIAGVIFLSIRLSRLICSESIGPLKLKSCTHTNFCDPNTGM</sequence>
<name>A0A4C1U9I7_EUMVA</name>
<evidence type="ECO:0000313" key="1">
    <source>
        <dbReference type="EMBL" id="GBP23103.1"/>
    </source>
</evidence>
<accession>A0A4C1U9I7</accession>
<evidence type="ECO:0000313" key="2">
    <source>
        <dbReference type="Proteomes" id="UP000299102"/>
    </source>
</evidence>
<dbReference type="AlphaFoldDB" id="A0A4C1U9I7"/>
<comment type="caution">
    <text evidence="1">The sequence shown here is derived from an EMBL/GenBank/DDBJ whole genome shotgun (WGS) entry which is preliminary data.</text>
</comment>
<keyword evidence="2" id="KW-1185">Reference proteome</keyword>
<dbReference type="Proteomes" id="UP000299102">
    <property type="component" value="Unassembled WGS sequence"/>
</dbReference>
<proteinExistence type="predicted"/>
<dbReference type="EMBL" id="BGZK01000147">
    <property type="protein sequence ID" value="GBP23103.1"/>
    <property type="molecule type" value="Genomic_DNA"/>
</dbReference>
<organism evidence="1 2">
    <name type="scientific">Eumeta variegata</name>
    <name type="common">Bagworm moth</name>
    <name type="synonym">Eumeta japonica</name>
    <dbReference type="NCBI Taxonomy" id="151549"/>
    <lineage>
        <taxon>Eukaryota</taxon>
        <taxon>Metazoa</taxon>
        <taxon>Ecdysozoa</taxon>
        <taxon>Arthropoda</taxon>
        <taxon>Hexapoda</taxon>
        <taxon>Insecta</taxon>
        <taxon>Pterygota</taxon>
        <taxon>Neoptera</taxon>
        <taxon>Endopterygota</taxon>
        <taxon>Lepidoptera</taxon>
        <taxon>Glossata</taxon>
        <taxon>Ditrysia</taxon>
        <taxon>Tineoidea</taxon>
        <taxon>Psychidae</taxon>
        <taxon>Oiketicinae</taxon>
        <taxon>Eumeta</taxon>
    </lineage>
</organism>
<protein>
    <submittedName>
        <fullName evidence="1">Uncharacterized protein</fullName>
    </submittedName>
</protein>
<reference evidence="1 2" key="1">
    <citation type="journal article" date="2019" name="Commun. Biol.">
        <title>The bagworm genome reveals a unique fibroin gene that provides high tensile strength.</title>
        <authorList>
            <person name="Kono N."/>
            <person name="Nakamura H."/>
            <person name="Ohtoshi R."/>
            <person name="Tomita M."/>
            <person name="Numata K."/>
            <person name="Arakawa K."/>
        </authorList>
    </citation>
    <scope>NUCLEOTIDE SEQUENCE [LARGE SCALE GENOMIC DNA]</scope>
</reference>
<gene>
    <name evidence="1" type="ORF">EVAR_13123_1</name>
</gene>